<dbReference type="Pfam" id="PF22938">
    <property type="entry name" value="Integrase_p58_C"/>
    <property type="match status" value="1"/>
</dbReference>
<dbReference type="InterPro" id="IPR050951">
    <property type="entry name" value="Retrovirus_Pol_polyprotein"/>
</dbReference>
<dbReference type="PANTHER" id="PTHR37984">
    <property type="entry name" value="PROTEIN CBG26694"/>
    <property type="match status" value="1"/>
</dbReference>
<reference evidence="2 3" key="1">
    <citation type="submission" date="2023-09" db="EMBL/GenBank/DDBJ databases">
        <authorList>
            <person name="Wang M."/>
        </authorList>
    </citation>
    <scope>NUCLEOTIDE SEQUENCE [LARGE SCALE GENOMIC DNA]</scope>
    <source>
        <strain evidence="2">GT-2023</strain>
        <tissue evidence="2">Liver</tissue>
    </source>
</reference>
<dbReference type="Gene3D" id="3.30.420.10">
    <property type="entry name" value="Ribonuclease H-like superfamily/Ribonuclease H"/>
    <property type="match status" value="1"/>
</dbReference>
<sequence>MLPYVLFGIHEVPQASTGFTPFELLFGRQPRGLLDVAREAWEQQQPAPLRSAVEHVREMRERIERVMPLVKEHLTKVQQSQQRLYDRAAQPREFQPGDRVMVLVPTSACKFLATWKGPYIERVGPVTYRFRQSGRRREEQLYHINLLKRWVETRDELAALAIADPVVVDIGDHLSPAQKAELNHLVSQFSDVFSTHPRQTWLETGRRKHQRTVQKLRIDKVSDP</sequence>
<evidence type="ECO:0000259" key="1">
    <source>
        <dbReference type="Pfam" id="PF22938"/>
    </source>
</evidence>
<gene>
    <name evidence="2" type="ORF">QQF64_007810</name>
</gene>
<accession>A0ABR3M8E3</accession>
<comment type="caution">
    <text evidence="2">The sequence shown here is derived from an EMBL/GenBank/DDBJ whole genome shotgun (WGS) entry which is preliminary data.</text>
</comment>
<dbReference type="PANTHER" id="PTHR37984:SF15">
    <property type="entry name" value="INTEGRASE CATALYTIC DOMAIN-CONTAINING PROTEIN"/>
    <property type="match status" value="1"/>
</dbReference>
<protein>
    <recommendedName>
        <fullName evidence="1">Integrase p58-like C-terminal domain-containing protein</fullName>
    </recommendedName>
</protein>
<dbReference type="Proteomes" id="UP001558613">
    <property type="component" value="Unassembled WGS sequence"/>
</dbReference>
<keyword evidence="3" id="KW-1185">Reference proteome</keyword>
<name>A0ABR3M8E3_9TELE</name>
<proteinExistence type="predicted"/>
<dbReference type="EMBL" id="JAYMGO010000015">
    <property type="protein sequence ID" value="KAL1259983.1"/>
    <property type="molecule type" value="Genomic_DNA"/>
</dbReference>
<dbReference type="InterPro" id="IPR036397">
    <property type="entry name" value="RNaseH_sf"/>
</dbReference>
<organism evidence="2 3">
    <name type="scientific">Cirrhinus molitorella</name>
    <name type="common">mud carp</name>
    <dbReference type="NCBI Taxonomy" id="172907"/>
    <lineage>
        <taxon>Eukaryota</taxon>
        <taxon>Metazoa</taxon>
        <taxon>Chordata</taxon>
        <taxon>Craniata</taxon>
        <taxon>Vertebrata</taxon>
        <taxon>Euteleostomi</taxon>
        <taxon>Actinopterygii</taxon>
        <taxon>Neopterygii</taxon>
        <taxon>Teleostei</taxon>
        <taxon>Ostariophysi</taxon>
        <taxon>Cypriniformes</taxon>
        <taxon>Cyprinidae</taxon>
        <taxon>Labeoninae</taxon>
        <taxon>Labeonini</taxon>
        <taxon>Cirrhinus</taxon>
    </lineage>
</organism>
<evidence type="ECO:0000313" key="3">
    <source>
        <dbReference type="Proteomes" id="UP001558613"/>
    </source>
</evidence>
<feature type="domain" description="Integrase p58-like C-terminal" evidence="1">
    <location>
        <begin position="120"/>
        <end position="149"/>
    </location>
</feature>
<evidence type="ECO:0000313" key="2">
    <source>
        <dbReference type="EMBL" id="KAL1259983.1"/>
    </source>
</evidence>
<dbReference type="InterPro" id="IPR054465">
    <property type="entry name" value="Integrase_p58-like_C"/>
</dbReference>